<reference evidence="1" key="2">
    <citation type="journal article" date="2015" name="Data Brief">
        <title>Shoot transcriptome of the giant reed, Arundo donax.</title>
        <authorList>
            <person name="Barrero R.A."/>
            <person name="Guerrero F.D."/>
            <person name="Moolhuijzen P."/>
            <person name="Goolsby J.A."/>
            <person name="Tidwell J."/>
            <person name="Bellgard S.E."/>
            <person name="Bellgard M.I."/>
        </authorList>
    </citation>
    <scope>NUCLEOTIDE SEQUENCE</scope>
    <source>
        <tissue evidence="1">Shoot tissue taken approximately 20 cm above the soil surface</tissue>
    </source>
</reference>
<protein>
    <submittedName>
        <fullName evidence="1">Uncharacterized protein</fullName>
    </submittedName>
</protein>
<proteinExistence type="predicted"/>
<evidence type="ECO:0000313" key="1">
    <source>
        <dbReference type="EMBL" id="JAE37710.1"/>
    </source>
</evidence>
<organism evidence="1">
    <name type="scientific">Arundo donax</name>
    <name type="common">Giant reed</name>
    <name type="synonym">Donax arundinaceus</name>
    <dbReference type="NCBI Taxonomy" id="35708"/>
    <lineage>
        <taxon>Eukaryota</taxon>
        <taxon>Viridiplantae</taxon>
        <taxon>Streptophyta</taxon>
        <taxon>Embryophyta</taxon>
        <taxon>Tracheophyta</taxon>
        <taxon>Spermatophyta</taxon>
        <taxon>Magnoliopsida</taxon>
        <taxon>Liliopsida</taxon>
        <taxon>Poales</taxon>
        <taxon>Poaceae</taxon>
        <taxon>PACMAD clade</taxon>
        <taxon>Arundinoideae</taxon>
        <taxon>Arundineae</taxon>
        <taxon>Arundo</taxon>
    </lineage>
</organism>
<dbReference type="EMBL" id="GBRH01160186">
    <property type="protein sequence ID" value="JAE37710.1"/>
    <property type="molecule type" value="Transcribed_RNA"/>
</dbReference>
<name>A0A0A9HKN9_ARUDO</name>
<accession>A0A0A9HKN9</accession>
<reference evidence="1" key="1">
    <citation type="submission" date="2014-09" db="EMBL/GenBank/DDBJ databases">
        <authorList>
            <person name="Magalhaes I.L.F."/>
            <person name="Oliveira U."/>
            <person name="Santos F.R."/>
            <person name="Vidigal T.H.D.A."/>
            <person name="Brescovit A.D."/>
            <person name="Santos A.J."/>
        </authorList>
    </citation>
    <scope>NUCLEOTIDE SEQUENCE</scope>
    <source>
        <tissue evidence="1">Shoot tissue taken approximately 20 cm above the soil surface</tissue>
    </source>
</reference>
<sequence length="13" mass="1568">MMLLDCYYSVCIN</sequence>